<sequence>MWHERSMTRRQHRSKEGEAEIDISLAKRRVQASDSGIITLPHILCRLSY</sequence>
<dbReference type="Proteomes" id="UP001054252">
    <property type="component" value="Unassembled WGS sequence"/>
</dbReference>
<proteinExistence type="predicted"/>
<comment type="caution">
    <text evidence="2">The sequence shown here is derived from an EMBL/GenBank/DDBJ whole genome shotgun (WGS) entry which is preliminary data.</text>
</comment>
<dbReference type="AlphaFoldDB" id="A0AAV5MEB9"/>
<organism evidence="2 3">
    <name type="scientific">Rubroshorea leprosula</name>
    <dbReference type="NCBI Taxonomy" id="152421"/>
    <lineage>
        <taxon>Eukaryota</taxon>
        <taxon>Viridiplantae</taxon>
        <taxon>Streptophyta</taxon>
        <taxon>Embryophyta</taxon>
        <taxon>Tracheophyta</taxon>
        <taxon>Spermatophyta</taxon>
        <taxon>Magnoliopsida</taxon>
        <taxon>eudicotyledons</taxon>
        <taxon>Gunneridae</taxon>
        <taxon>Pentapetalae</taxon>
        <taxon>rosids</taxon>
        <taxon>malvids</taxon>
        <taxon>Malvales</taxon>
        <taxon>Dipterocarpaceae</taxon>
        <taxon>Rubroshorea</taxon>
    </lineage>
</organism>
<name>A0AAV5MEB9_9ROSI</name>
<keyword evidence="3" id="KW-1185">Reference proteome</keyword>
<evidence type="ECO:0000313" key="3">
    <source>
        <dbReference type="Proteomes" id="UP001054252"/>
    </source>
</evidence>
<evidence type="ECO:0000313" key="2">
    <source>
        <dbReference type="EMBL" id="GKV47822.1"/>
    </source>
</evidence>
<protein>
    <submittedName>
        <fullName evidence="2">Uncharacterized protein</fullName>
    </submittedName>
</protein>
<gene>
    <name evidence="2" type="ORF">SLEP1_g54684</name>
</gene>
<reference evidence="2 3" key="1">
    <citation type="journal article" date="2021" name="Commun. Biol.">
        <title>The genome of Shorea leprosula (Dipterocarpaceae) highlights the ecological relevance of drought in aseasonal tropical rainforests.</title>
        <authorList>
            <person name="Ng K.K.S."/>
            <person name="Kobayashi M.J."/>
            <person name="Fawcett J.A."/>
            <person name="Hatakeyama M."/>
            <person name="Paape T."/>
            <person name="Ng C.H."/>
            <person name="Ang C.C."/>
            <person name="Tnah L.H."/>
            <person name="Lee C.T."/>
            <person name="Nishiyama T."/>
            <person name="Sese J."/>
            <person name="O'Brien M.J."/>
            <person name="Copetti D."/>
            <person name="Mohd Noor M.I."/>
            <person name="Ong R.C."/>
            <person name="Putra M."/>
            <person name="Sireger I.Z."/>
            <person name="Indrioko S."/>
            <person name="Kosugi Y."/>
            <person name="Izuno A."/>
            <person name="Isagi Y."/>
            <person name="Lee S.L."/>
            <person name="Shimizu K.K."/>
        </authorList>
    </citation>
    <scope>NUCLEOTIDE SEQUENCE [LARGE SCALE GENOMIC DNA]</scope>
    <source>
        <strain evidence="2">214</strain>
    </source>
</reference>
<evidence type="ECO:0000256" key="1">
    <source>
        <dbReference type="SAM" id="MobiDB-lite"/>
    </source>
</evidence>
<feature type="region of interest" description="Disordered" evidence="1">
    <location>
        <begin position="1"/>
        <end position="20"/>
    </location>
</feature>
<dbReference type="EMBL" id="BPVZ01000237">
    <property type="protein sequence ID" value="GKV47822.1"/>
    <property type="molecule type" value="Genomic_DNA"/>
</dbReference>
<accession>A0AAV5MEB9</accession>